<proteinExistence type="predicted"/>
<evidence type="ECO:0000313" key="3">
    <source>
        <dbReference type="Proteomes" id="UP000233556"/>
    </source>
</evidence>
<dbReference type="PANTHER" id="PTHR33332">
    <property type="entry name" value="REVERSE TRANSCRIPTASE DOMAIN-CONTAINING PROTEIN"/>
    <property type="match status" value="1"/>
</dbReference>
<dbReference type="InterPro" id="IPR000477">
    <property type="entry name" value="RT_dom"/>
</dbReference>
<sequence>MENKEVIGGSQHVFTKDKSCLTNLVAFYNIATDLVDKGRATDVTYLGLCKAFDTVPHNILVSKLESHRFNGWTTRWIRNRLDGRTQRIVVNGSMSSWQPVTSGVPQGSVLGPVLFNIFVGDMDSGIECTLSKGNHRVGFWLMVSLPPARTPTSFLCKDAFQPGGPQLVPVCGVVPSQKQNFALPLVELPEVPVSPFLQLIQVSLDGNLSFSCIGPCSQFCVICKLAEGALYTIIQIINENSPSIDR</sequence>
<organism evidence="2 3">
    <name type="scientific">Limosa lapponica baueri</name>
    <dbReference type="NCBI Taxonomy" id="1758121"/>
    <lineage>
        <taxon>Eukaryota</taxon>
        <taxon>Metazoa</taxon>
        <taxon>Chordata</taxon>
        <taxon>Craniata</taxon>
        <taxon>Vertebrata</taxon>
        <taxon>Euteleostomi</taxon>
        <taxon>Archelosauria</taxon>
        <taxon>Archosauria</taxon>
        <taxon>Dinosauria</taxon>
        <taxon>Saurischia</taxon>
        <taxon>Theropoda</taxon>
        <taxon>Coelurosauria</taxon>
        <taxon>Aves</taxon>
        <taxon>Neognathae</taxon>
        <taxon>Neoaves</taxon>
        <taxon>Charadriiformes</taxon>
        <taxon>Scolopacidae</taxon>
        <taxon>Limosa</taxon>
    </lineage>
</organism>
<reference evidence="3" key="1">
    <citation type="submission" date="2017-11" db="EMBL/GenBank/DDBJ databases">
        <authorList>
            <person name="Lima N.C."/>
            <person name="Parody-Merino A.M."/>
            <person name="Battley P.F."/>
            <person name="Fidler A.E."/>
            <person name="Prosdocimi F."/>
        </authorList>
    </citation>
    <scope>NUCLEOTIDE SEQUENCE [LARGE SCALE GENOMIC DNA]</scope>
</reference>
<protein>
    <submittedName>
        <fullName evidence="2">Rna-directed dna polymerase from mobile element jockey-like</fullName>
    </submittedName>
</protein>
<dbReference type="AlphaFoldDB" id="A0A2I0UCP7"/>
<evidence type="ECO:0000259" key="1">
    <source>
        <dbReference type="Pfam" id="PF00078"/>
    </source>
</evidence>
<reference evidence="3" key="2">
    <citation type="submission" date="2017-12" db="EMBL/GenBank/DDBJ databases">
        <title>Genome sequence of the Bar-tailed Godwit (Limosa lapponica baueri).</title>
        <authorList>
            <person name="Lima N.C.B."/>
            <person name="Parody-Merino A.M."/>
            <person name="Battley P.F."/>
            <person name="Fidler A.E."/>
            <person name="Prosdocimi F."/>
        </authorList>
    </citation>
    <scope>NUCLEOTIDE SEQUENCE [LARGE SCALE GENOMIC DNA]</scope>
</reference>
<evidence type="ECO:0000313" key="2">
    <source>
        <dbReference type="EMBL" id="PKU43822.1"/>
    </source>
</evidence>
<dbReference type="OrthoDB" id="10063195at2759"/>
<keyword evidence="2" id="KW-0548">Nucleotidyltransferase</keyword>
<accession>A0A2I0UCP7</accession>
<dbReference type="Pfam" id="PF00078">
    <property type="entry name" value="RVT_1"/>
    <property type="match status" value="1"/>
</dbReference>
<dbReference type="EMBL" id="KZ505869">
    <property type="protein sequence ID" value="PKU43822.1"/>
    <property type="molecule type" value="Genomic_DNA"/>
</dbReference>
<name>A0A2I0UCP7_LIMLA</name>
<feature type="domain" description="Reverse transcriptase" evidence="1">
    <location>
        <begin position="8"/>
        <end position="127"/>
    </location>
</feature>
<dbReference type="GO" id="GO:0003964">
    <property type="term" value="F:RNA-directed DNA polymerase activity"/>
    <property type="evidence" value="ECO:0007669"/>
    <property type="project" value="UniProtKB-KW"/>
</dbReference>
<keyword evidence="2" id="KW-0808">Transferase</keyword>
<keyword evidence="3" id="KW-1185">Reference proteome</keyword>
<keyword evidence="2" id="KW-0695">RNA-directed DNA polymerase</keyword>
<dbReference type="Proteomes" id="UP000233556">
    <property type="component" value="Unassembled WGS sequence"/>
</dbReference>
<gene>
    <name evidence="2" type="ORF">llap_5888</name>
</gene>